<evidence type="ECO:0000313" key="3">
    <source>
        <dbReference type="Proteomes" id="UP001500635"/>
    </source>
</evidence>
<organism evidence="2 3">
    <name type="scientific">Tsukamurella soli</name>
    <dbReference type="NCBI Taxonomy" id="644556"/>
    <lineage>
        <taxon>Bacteria</taxon>
        <taxon>Bacillati</taxon>
        <taxon>Actinomycetota</taxon>
        <taxon>Actinomycetes</taxon>
        <taxon>Mycobacteriales</taxon>
        <taxon>Tsukamurellaceae</taxon>
        <taxon>Tsukamurella</taxon>
    </lineage>
</organism>
<proteinExistence type="predicted"/>
<evidence type="ECO:0000313" key="2">
    <source>
        <dbReference type="EMBL" id="GAA4388109.1"/>
    </source>
</evidence>
<protein>
    <submittedName>
        <fullName evidence="2">Uncharacterized protein</fullName>
    </submittedName>
</protein>
<sequence>MGRNRLSPAAVKATHVRYYARLARHLGNHTARIGHGASEEVALGASAQYYAEPGQPQLRVLLTTRTHDCELSIDAGMTWMLASQDSYSFEDARNFLAEYGAPRFAAVLGTELSTLIDSVGGQRMAYPPDIEEQLREAISSAKPPAARSPNSPAARPTTET</sequence>
<accession>A0ABP8JBC7</accession>
<dbReference type="EMBL" id="BAABFR010000014">
    <property type="protein sequence ID" value="GAA4388109.1"/>
    <property type="molecule type" value="Genomic_DNA"/>
</dbReference>
<name>A0ABP8JBC7_9ACTN</name>
<gene>
    <name evidence="2" type="ORF">GCM10023147_13330</name>
</gene>
<dbReference type="Proteomes" id="UP001500635">
    <property type="component" value="Unassembled WGS sequence"/>
</dbReference>
<keyword evidence="3" id="KW-1185">Reference proteome</keyword>
<feature type="region of interest" description="Disordered" evidence="1">
    <location>
        <begin position="136"/>
        <end position="160"/>
    </location>
</feature>
<evidence type="ECO:0000256" key="1">
    <source>
        <dbReference type="SAM" id="MobiDB-lite"/>
    </source>
</evidence>
<feature type="compositionally biased region" description="Low complexity" evidence="1">
    <location>
        <begin position="139"/>
        <end position="160"/>
    </location>
</feature>
<reference evidence="3" key="1">
    <citation type="journal article" date="2019" name="Int. J. Syst. Evol. Microbiol.">
        <title>The Global Catalogue of Microorganisms (GCM) 10K type strain sequencing project: providing services to taxonomists for standard genome sequencing and annotation.</title>
        <authorList>
            <consortium name="The Broad Institute Genomics Platform"/>
            <consortium name="The Broad Institute Genome Sequencing Center for Infectious Disease"/>
            <person name="Wu L."/>
            <person name="Ma J."/>
        </authorList>
    </citation>
    <scope>NUCLEOTIDE SEQUENCE [LARGE SCALE GENOMIC DNA]</scope>
    <source>
        <strain evidence="3">JCM 17688</strain>
    </source>
</reference>
<comment type="caution">
    <text evidence="2">The sequence shown here is derived from an EMBL/GenBank/DDBJ whole genome shotgun (WGS) entry which is preliminary data.</text>
</comment>